<dbReference type="EMBL" id="JBHTNU010000001">
    <property type="protein sequence ID" value="MFD1425463.1"/>
    <property type="molecule type" value="Genomic_DNA"/>
</dbReference>
<accession>A0ABW4C5X0</accession>
<evidence type="ECO:0000313" key="2">
    <source>
        <dbReference type="Proteomes" id="UP001597282"/>
    </source>
</evidence>
<comment type="caution">
    <text evidence="1">The sequence shown here is derived from an EMBL/GenBank/DDBJ whole genome shotgun (WGS) entry which is preliminary data.</text>
</comment>
<name>A0ABW4C5X0_9BACL</name>
<dbReference type="Proteomes" id="UP001597282">
    <property type="component" value="Unassembled WGS sequence"/>
</dbReference>
<keyword evidence="2" id="KW-1185">Reference proteome</keyword>
<proteinExistence type="predicted"/>
<organism evidence="1 2">
    <name type="scientific">Kroppenstedtia sanguinis</name>
    <dbReference type="NCBI Taxonomy" id="1380684"/>
    <lineage>
        <taxon>Bacteria</taxon>
        <taxon>Bacillati</taxon>
        <taxon>Bacillota</taxon>
        <taxon>Bacilli</taxon>
        <taxon>Bacillales</taxon>
        <taxon>Thermoactinomycetaceae</taxon>
        <taxon>Kroppenstedtia</taxon>
    </lineage>
</organism>
<protein>
    <submittedName>
        <fullName evidence="1">Uncharacterized protein</fullName>
    </submittedName>
</protein>
<gene>
    <name evidence="1" type="ORF">ACFQ4Y_00760</name>
</gene>
<reference evidence="2" key="1">
    <citation type="journal article" date="2019" name="Int. J. Syst. Evol. Microbiol.">
        <title>The Global Catalogue of Microorganisms (GCM) 10K type strain sequencing project: providing services to taxonomists for standard genome sequencing and annotation.</title>
        <authorList>
            <consortium name="The Broad Institute Genomics Platform"/>
            <consortium name="The Broad Institute Genome Sequencing Center for Infectious Disease"/>
            <person name="Wu L."/>
            <person name="Ma J."/>
        </authorList>
    </citation>
    <scope>NUCLEOTIDE SEQUENCE [LARGE SCALE GENOMIC DNA]</scope>
    <source>
        <strain evidence="2">S1</strain>
    </source>
</reference>
<sequence length="50" mass="6110">MQKYDRTYQIEGTTVHIVAPRITEEEKEKRLDEVQRVIQKIWNDLELHQT</sequence>
<evidence type="ECO:0000313" key="1">
    <source>
        <dbReference type="EMBL" id="MFD1425463.1"/>
    </source>
</evidence>
<dbReference type="RefSeq" id="WP_380162221.1">
    <property type="nucleotide sequence ID" value="NZ_JBHTNU010000001.1"/>
</dbReference>